<keyword evidence="6" id="KW-0804">Transcription</keyword>
<dbReference type="InterPro" id="IPR013196">
    <property type="entry name" value="HTH_11"/>
</dbReference>
<dbReference type="Gene3D" id="1.10.10.10">
    <property type="entry name" value="Winged helix-like DNA-binding domain superfamily/Winged helix DNA-binding domain"/>
    <property type="match status" value="1"/>
</dbReference>
<dbReference type="NCBIfam" id="TIGR00121">
    <property type="entry name" value="birA_ligase"/>
    <property type="match status" value="1"/>
</dbReference>
<evidence type="ECO:0000256" key="4">
    <source>
        <dbReference type="ARBA" id="ARBA00023267"/>
    </source>
</evidence>
<organism evidence="9 10">
    <name type="scientific">Pseudomonas synxantha</name>
    <dbReference type="NCBI Taxonomy" id="47883"/>
    <lineage>
        <taxon>Bacteria</taxon>
        <taxon>Pseudomonadati</taxon>
        <taxon>Pseudomonadota</taxon>
        <taxon>Gammaproteobacteria</taxon>
        <taxon>Pseudomonadales</taxon>
        <taxon>Pseudomonadaceae</taxon>
        <taxon>Pseudomonas</taxon>
    </lineage>
</organism>
<evidence type="ECO:0000313" key="8">
    <source>
        <dbReference type="EMBL" id="MBI6564389.1"/>
    </source>
</evidence>
<evidence type="ECO:0000256" key="3">
    <source>
        <dbReference type="ARBA" id="ARBA00022840"/>
    </source>
</evidence>
<dbReference type="PANTHER" id="PTHR12835">
    <property type="entry name" value="BIOTIN PROTEIN LIGASE"/>
    <property type="match status" value="1"/>
</dbReference>
<gene>
    <name evidence="6 9" type="primary">birA</name>
    <name evidence="9" type="ORF">NCTC10696_05701</name>
    <name evidence="8" type="ORF">YA0852_09810</name>
</gene>
<comment type="function">
    <text evidence="6">Acts both as a biotin--[acetyl-CoA-carboxylase] ligase and a biotin-operon repressor. In the presence of ATP, BirA activates biotin to form the BirA-biotinyl-5'-adenylate (BirA-bio-5'-AMP or holoBirA) complex. HoloBirA can either transfer the biotinyl moiety to the biotin carboxyl carrier protein (BCCP) subunit of acetyl-CoA carboxylase, or bind to the biotin operator site and inhibit transcription of the operon.</text>
</comment>
<feature type="domain" description="BPL/LPL catalytic" evidence="7">
    <location>
        <begin position="62"/>
        <end position="251"/>
    </location>
</feature>
<keyword evidence="6" id="KW-0238">DNA-binding</keyword>
<dbReference type="AlphaFoldDB" id="A0AAX3IEN7"/>
<keyword evidence="3 6" id="KW-0067">ATP-binding</keyword>
<dbReference type="InterPro" id="IPR045864">
    <property type="entry name" value="aa-tRNA-synth_II/BPL/LPL"/>
</dbReference>
<evidence type="ECO:0000256" key="6">
    <source>
        <dbReference type="HAMAP-Rule" id="MF_00978"/>
    </source>
</evidence>
<dbReference type="InterPro" id="IPR004143">
    <property type="entry name" value="BPL_LPL_catalytic"/>
</dbReference>
<feature type="binding site" evidence="6">
    <location>
        <position position="110"/>
    </location>
    <ligand>
        <name>biotin</name>
        <dbReference type="ChEBI" id="CHEBI:57586"/>
    </ligand>
</feature>
<protein>
    <recommendedName>
        <fullName evidence="6">Bifunctional ligase/repressor BirA</fullName>
    </recommendedName>
    <alternativeName>
        <fullName evidence="6">Biotin operon repressor</fullName>
    </alternativeName>
    <alternativeName>
        <fullName evidence="6">Biotin--[acetyl-CoA-carboxylase] ligase</fullName>
        <ecNumber evidence="6">6.3.4.15</ecNumber>
    </alternativeName>
    <alternativeName>
        <fullName evidence="6">Biotin--protein ligase</fullName>
    </alternativeName>
    <alternativeName>
        <fullName evidence="6">Biotin-[acetyl-CoA carboxylase] synthetase</fullName>
    </alternativeName>
</protein>
<dbReference type="CDD" id="cd16442">
    <property type="entry name" value="BPL"/>
    <property type="match status" value="1"/>
</dbReference>
<name>A0AAX3IEN7_9PSED</name>
<dbReference type="SUPFAM" id="SSF46785">
    <property type="entry name" value="Winged helix' DNA-binding domain"/>
    <property type="match status" value="1"/>
</dbReference>
<feature type="binding site" evidence="6">
    <location>
        <begin position="86"/>
        <end position="88"/>
    </location>
    <ligand>
        <name>biotin</name>
        <dbReference type="ChEBI" id="CHEBI:57586"/>
    </ligand>
</feature>
<dbReference type="Proteomes" id="UP000306562">
    <property type="component" value="Chromosome"/>
</dbReference>
<dbReference type="EC" id="6.3.4.15" evidence="6"/>
<evidence type="ECO:0000313" key="11">
    <source>
        <dbReference type="Proteomes" id="UP000648914"/>
    </source>
</evidence>
<dbReference type="Proteomes" id="UP000648914">
    <property type="component" value="Unassembled WGS sequence"/>
</dbReference>
<dbReference type="InterPro" id="IPR036390">
    <property type="entry name" value="WH_DNA-bd_sf"/>
</dbReference>
<dbReference type="InterPro" id="IPR030855">
    <property type="entry name" value="Bifunct_BirA"/>
</dbReference>
<keyword evidence="6" id="KW-0805">Transcription regulation</keyword>
<dbReference type="NCBIfam" id="NF008848">
    <property type="entry name" value="PRK11886.1-3"/>
    <property type="match status" value="1"/>
</dbReference>
<evidence type="ECO:0000313" key="9">
    <source>
        <dbReference type="EMBL" id="VTR05434.1"/>
    </source>
</evidence>
<dbReference type="EMBL" id="LR590482">
    <property type="protein sequence ID" value="VTR05434.1"/>
    <property type="molecule type" value="Genomic_DNA"/>
</dbReference>
<dbReference type="PANTHER" id="PTHR12835:SF5">
    <property type="entry name" value="BIOTIN--PROTEIN LIGASE"/>
    <property type="match status" value="1"/>
</dbReference>
<dbReference type="InterPro" id="IPR003142">
    <property type="entry name" value="BPL_C"/>
</dbReference>
<keyword evidence="1 6" id="KW-0436">Ligase</keyword>
<accession>A0AAX3IEN7</accession>
<reference evidence="8 11" key="2">
    <citation type="submission" date="2020-12" db="EMBL/GenBank/DDBJ databases">
        <title>Comparative genomic insights into the epidemiology and virulence of plant pathogenic Pseudomonads from Turkey.</title>
        <authorList>
            <person name="Dillon M."/>
            <person name="Ruiz-Bedoya T."/>
            <person name="Bendalovic-Torma C."/>
            <person name="Guttman K.M."/>
            <person name="Kwak H."/>
            <person name="Middleton M.A."/>
            <person name="Wang P.W."/>
            <person name="Horuz S."/>
            <person name="Aysan Y."/>
            <person name="Guttman D.S."/>
        </authorList>
    </citation>
    <scope>NUCLEOTIDE SEQUENCE [LARGE SCALE GENOMIC DNA]</scope>
    <source>
        <strain evidence="8 11">S5_IA_2b</strain>
    </source>
</reference>
<dbReference type="GeneID" id="61833227"/>
<feature type="binding site" evidence="6">
    <location>
        <position position="181"/>
    </location>
    <ligand>
        <name>biotin</name>
        <dbReference type="ChEBI" id="CHEBI:57586"/>
    </ligand>
</feature>
<evidence type="ECO:0000259" key="7">
    <source>
        <dbReference type="PROSITE" id="PS51733"/>
    </source>
</evidence>
<dbReference type="EMBL" id="JAEILG010000016">
    <property type="protein sequence ID" value="MBI6564389.1"/>
    <property type="molecule type" value="Genomic_DNA"/>
</dbReference>
<comment type="catalytic activity">
    <reaction evidence="5 6">
        <text>biotin + L-lysyl-[protein] + ATP = N(6)-biotinyl-L-lysyl-[protein] + AMP + diphosphate + H(+)</text>
        <dbReference type="Rhea" id="RHEA:11756"/>
        <dbReference type="Rhea" id="RHEA-COMP:9752"/>
        <dbReference type="Rhea" id="RHEA-COMP:10505"/>
        <dbReference type="ChEBI" id="CHEBI:15378"/>
        <dbReference type="ChEBI" id="CHEBI:29969"/>
        <dbReference type="ChEBI" id="CHEBI:30616"/>
        <dbReference type="ChEBI" id="CHEBI:33019"/>
        <dbReference type="ChEBI" id="CHEBI:57586"/>
        <dbReference type="ChEBI" id="CHEBI:83144"/>
        <dbReference type="ChEBI" id="CHEBI:456215"/>
        <dbReference type="EC" id="6.3.4.15"/>
    </reaction>
</comment>
<dbReference type="GO" id="GO:0004077">
    <property type="term" value="F:biotin--[biotin carboxyl-carrier protein] ligase activity"/>
    <property type="evidence" value="ECO:0007669"/>
    <property type="project" value="UniProtKB-UniRule"/>
</dbReference>
<dbReference type="Pfam" id="PF03099">
    <property type="entry name" value="BPL_LplA_LipB"/>
    <property type="match status" value="1"/>
</dbReference>
<dbReference type="Pfam" id="PF02237">
    <property type="entry name" value="BPL_C"/>
    <property type="match status" value="1"/>
</dbReference>
<keyword evidence="2 6" id="KW-0547">Nucleotide-binding</keyword>
<dbReference type="PROSITE" id="PS51733">
    <property type="entry name" value="BPL_LPL_CATALYTIC"/>
    <property type="match status" value="1"/>
</dbReference>
<evidence type="ECO:0000256" key="1">
    <source>
        <dbReference type="ARBA" id="ARBA00022598"/>
    </source>
</evidence>
<dbReference type="InterPro" id="IPR036388">
    <property type="entry name" value="WH-like_DNA-bd_sf"/>
</dbReference>
<dbReference type="InterPro" id="IPR004408">
    <property type="entry name" value="Biotin_CoA_COase_ligase"/>
</dbReference>
<evidence type="ECO:0000256" key="2">
    <source>
        <dbReference type="ARBA" id="ARBA00022741"/>
    </source>
</evidence>
<keyword evidence="11" id="KW-1185">Reference proteome</keyword>
<dbReference type="RefSeq" id="WP_057025349.1">
    <property type="nucleotide sequence ID" value="NZ_CBCSGQ010000025.1"/>
</dbReference>
<comment type="similarity">
    <text evidence="6">Belongs to the biotin--protein ligase family.</text>
</comment>
<reference evidence="9 10" key="1">
    <citation type="submission" date="2019-05" db="EMBL/GenBank/DDBJ databases">
        <authorList>
            <consortium name="Pathogen Informatics"/>
        </authorList>
    </citation>
    <scope>NUCLEOTIDE SEQUENCE [LARGE SCALE GENOMIC DNA]</scope>
    <source>
        <strain evidence="9 10">NCTC10696</strain>
    </source>
</reference>
<dbReference type="Pfam" id="PF08279">
    <property type="entry name" value="HTH_11"/>
    <property type="match status" value="1"/>
</dbReference>
<dbReference type="SUPFAM" id="SSF55681">
    <property type="entry name" value="Class II aaRS and biotin synthetases"/>
    <property type="match status" value="1"/>
</dbReference>
<dbReference type="GO" id="GO:0005737">
    <property type="term" value="C:cytoplasm"/>
    <property type="evidence" value="ECO:0007669"/>
    <property type="project" value="TreeGrafter"/>
</dbReference>
<dbReference type="GO" id="GO:0006355">
    <property type="term" value="P:regulation of DNA-templated transcription"/>
    <property type="evidence" value="ECO:0007669"/>
    <property type="project" value="UniProtKB-UniRule"/>
</dbReference>
<evidence type="ECO:0000313" key="10">
    <source>
        <dbReference type="Proteomes" id="UP000306562"/>
    </source>
</evidence>
<dbReference type="NCBIfam" id="NF008847">
    <property type="entry name" value="PRK11886.1-2"/>
    <property type="match status" value="1"/>
</dbReference>
<dbReference type="InterPro" id="IPR008988">
    <property type="entry name" value="Transcriptional_repressor_C"/>
</dbReference>
<feature type="binding site" evidence="6">
    <location>
        <begin position="114"/>
        <end position="116"/>
    </location>
    <ligand>
        <name>biotin</name>
        <dbReference type="ChEBI" id="CHEBI:57586"/>
    </ligand>
</feature>
<dbReference type="Gene3D" id="3.30.930.10">
    <property type="entry name" value="Bira Bifunctional Protein, Domain 2"/>
    <property type="match status" value="1"/>
</dbReference>
<dbReference type="HAMAP" id="MF_00978">
    <property type="entry name" value="Bifunct_BirA"/>
    <property type="match status" value="1"/>
</dbReference>
<dbReference type="GO" id="GO:0003677">
    <property type="term" value="F:DNA binding"/>
    <property type="evidence" value="ECO:0007669"/>
    <property type="project" value="UniProtKB-UniRule"/>
</dbReference>
<dbReference type="Gene3D" id="2.30.30.100">
    <property type="match status" value="1"/>
</dbReference>
<keyword evidence="4 6" id="KW-0092">Biotin</keyword>
<feature type="DNA-binding region" description="H-T-H motif" evidence="6">
    <location>
        <begin position="16"/>
        <end position="35"/>
    </location>
</feature>
<sequence length="319" mass="34895">MLMLLKLLKDGRFHSGEALGAALGISRSAVWKQLQHLEAEMNLPIHKVRGRGYQLAAPLVFLNAEDISLEAGSPAWPVHIYDSVDSTNAEALRLVESGCVPPFVVLAEQQTAGRGRRGRKWVSPYAQNLYYSLVLRIEGGLRQLEGLSLVVGLAVMRALRESGVQGAALKWPNDVLVGSKKISGILLELVGDPGDICHVVLGIGINVNMQKAVEVDQQWTSMQLETGTSIDRNHLVARLGGQLQVYLDRHKATGFAGLQEEWEQHHLWQARPVSLIAGTNRIEGVVLGVDRQGALRLNVDGVEKIYSGGELSLRLRDDS</sequence>
<keyword evidence="6" id="KW-0678">Repressor</keyword>
<evidence type="ECO:0000256" key="5">
    <source>
        <dbReference type="ARBA" id="ARBA00047846"/>
    </source>
</evidence>
<proteinExistence type="inferred from homology"/>
<dbReference type="GO" id="GO:0005524">
    <property type="term" value="F:ATP binding"/>
    <property type="evidence" value="ECO:0007669"/>
    <property type="project" value="UniProtKB-UniRule"/>
</dbReference>
<dbReference type="SUPFAM" id="SSF50037">
    <property type="entry name" value="C-terminal domain of transcriptional repressors"/>
    <property type="match status" value="1"/>
</dbReference>